<feature type="binding site" evidence="1">
    <location>
        <position position="34"/>
    </location>
    <ligand>
        <name>Mg(2+)</name>
        <dbReference type="ChEBI" id="CHEBI:18420"/>
        <label>1</label>
    </ligand>
</feature>
<comment type="caution">
    <text evidence="2">The sequence shown here is derived from an EMBL/GenBank/DDBJ whole genome shotgun (WGS) entry which is preliminary data.</text>
</comment>
<name>A0A9W7KNR7_9PROT</name>
<accession>A0A9W7KNR7</accession>
<dbReference type="Pfam" id="PF03747">
    <property type="entry name" value="ADP_ribosyl_GH"/>
    <property type="match status" value="1"/>
</dbReference>
<dbReference type="AlphaFoldDB" id="A0A9W7KNR7"/>
<feature type="binding site" evidence="1">
    <location>
        <position position="35"/>
    </location>
    <ligand>
        <name>Mg(2+)</name>
        <dbReference type="ChEBI" id="CHEBI:18420"/>
        <label>1</label>
    </ligand>
</feature>
<gene>
    <name evidence="2" type="ORF">DS843_27425</name>
</gene>
<evidence type="ECO:0000313" key="2">
    <source>
        <dbReference type="EMBL" id="KAA0676387.1"/>
    </source>
</evidence>
<dbReference type="Proteomes" id="UP000480854">
    <property type="component" value="Unassembled WGS sequence"/>
</dbReference>
<keyword evidence="1" id="KW-0460">Magnesium</keyword>
<dbReference type="SUPFAM" id="SSF101478">
    <property type="entry name" value="ADP-ribosylglycohydrolase"/>
    <property type="match status" value="1"/>
</dbReference>
<proteinExistence type="predicted"/>
<dbReference type="EMBL" id="QOKW01000036">
    <property type="protein sequence ID" value="KAA0676387.1"/>
    <property type="molecule type" value="Genomic_DNA"/>
</dbReference>
<feature type="binding site" evidence="1">
    <location>
        <position position="211"/>
    </location>
    <ligand>
        <name>Mg(2+)</name>
        <dbReference type="ChEBI" id="CHEBI:18420"/>
        <label>1</label>
    </ligand>
</feature>
<dbReference type="GO" id="GO:0046872">
    <property type="term" value="F:metal ion binding"/>
    <property type="evidence" value="ECO:0007669"/>
    <property type="project" value="UniProtKB-KW"/>
</dbReference>
<keyword evidence="3" id="KW-1185">Reference proteome</keyword>
<dbReference type="Gene3D" id="1.10.4080.10">
    <property type="entry name" value="ADP-ribosylation/Crystallin J1"/>
    <property type="match status" value="1"/>
</dbReference>
<organism evidence="2 3">
    <name type="scientific">Roseomonas genomospecies 6</name>
    <dbReference type="NCBI Taxonomy" id="214106"/>
    <lineage>
        <taxon>Bacteria</taxon>
        <taxon>Pseudomonadati</taxon>
        <taxon>Pseudomonadota</taxon>
        <taxon>Alphaproteobacteria</taxon>
        <taxon>Acetobacterales</taxon>
        <taxon>Roseomonadaceae</taxon>
        <taxon>Roseomonas</taxon>
    </lineage>
</organism>
<dbReference type="InterPro" id="IPR005502">
    <property type="entry name" value="Ribosyl_crysJ1"/>
</dbReference>
<dbReference type="PANTHER" id="PTHR16222:SF12">
    <property type="entry name" value="ADP-RIBOSYLGLYCOHYDROLASE-RELATED"/>
    <property type="match status" value="1"/>
</dbReference>
<comment type="cofactor">
    <cofactor evidence="1">
        <name>Mg(2+)</name>
        <dbReference type="ChEBI" id="CHEBI:18420"/>
    </cofactor>
    <text evidence="1">Binds 2 magnesium ions per subunit.</text>
</comment>
<dbReference type="OrthoDB" id="9806482at2"/>
<reference evidence="2 3" key="1">
    <citation type="submission" date="2018-07" db="EMBL/GenBank/DDBJ databases">
        <title>Genome sequence of Azospirillum sp. ATCC 49961.</title>
        <authorList>
            <person name="Sant'Anna F.H."/>
            <person name="Baldani J.I."/>
            <person name="Zilli J.E."/>
            <person name="Reis V.M."/>
            <person name="Hartmann A."/>
            <person name="Cruz L."/>
            <person name="de Souza E.M."/>
            <person name="de Oliveira Pedrosa F."/>
            <person name="Passaglia L.M.P."/>
        </authorList>
    </citation>
    <scope>NUCLEOTIDE SEQUENCE [LARGE SCALE GENOMIC DNA]</scope>
    <source>
        <strain evidence="2 3">ATCC 49961</strain>
    </source>
</reference>
<dbReference type="InterPro" id="IPR036705">
    <property type="entry name" value="Ribosyl_crysJ1_sf"/>
</dbReference>
<dbReference type="InterPro" id="IPR050792">
    <property type="entry name" value="ADP-ribosylglycohydrolase"/>
</dbReference>
<sequence>MKGAIIGDIVGSVYEWDNIKTKDFPLFVEDGSFTDDTVCTVALAHCIMDWGDPVAYLRRWGRRYPDAGYGGSFGRWLWAEEPEPYDSFGNGAAMRVSPCAWLAPNNREARSLARAVTRVTHNHPEGMRGAQAVTDAIWLARRGAGCDTIRARVSERYRYDLSPSVGDIRLGYSYDITCQGTVPPAIICALEANDFEDAIRNAVSIGGDSDTLAAISGSIAEAMFGIPDALWIKAAEYLPEDIRAVVARFEGSVVM</sequence>
<feature type="binding site" evidence="1">
    <location>
        <position position="210"/>
    </location>
    <ligand>
        <name>Mg(2+)</name>
        <dbReference type="ChEBI" id="CHEBI:18420"/>
        <label>1</label>
    </ligand>
</feature>
<evidence type="ECO:0000256" key="1">
    <source>
        <dbReference type="PIRSR" id="PIRSR605502-1"/>
    </source>
</evidence>
<protein>
    <submittedName>
        <fullName evidence="2">ADP-ribosylglycohydrolase family protein</fullName>
    </submittedName>
</protein>
<dbReference type="PANTHER" id="PTHR16222">
    <property type="entry name" value="ADP-RIBOSYLGLYCOHYDROLASE"/>
    <property type="match status" value="1"/>
</dbReference>
<dbReference type="RefSeq" id="WP_149472017.1">
    <property type="nucleotide sequence ID" value="NZ_QOKW01000036.1"/>
</dbReference>
<evidence type="ECO:0000313" key="3">
    <source>
        <dbReference type="Proteomes" id="UP000480854"/>
    </source>
</evidence>
<keyword evidence="1" id="KW-0479">Metal-binding</keyword>
<feature type="binding site" evidence="1">
    <location>
        <position position="36"/>
    </location>
    <ligand>
        <name>Mg(2+)</name>
        <dbReference type="ChEBI" id="CHEBI:18420"/>
        <label>1</label>
    </ligand>
</feature>
<feature type="binding site" evidence="1">
    <location>
        <position position="208"/>
    </location>
    <ligand>
        <name>Mg(2+)</name>
        <dbReference type="ChEBI" id="CHEBI:18420"/>
        <label>1</label>
    </ligand>
</feature>